<dbReference type="Proteomes" id="UP000000383">
    <property type="component" value="Chromosome"/>
</dbReference>
<name>D7DL86_METV0</name>
<accession>D7DL86</accession>
<dbReference type="RefSeq" id="WP_013148865.1">
    <property type="nucleotide sequence ID" value="NC_014207.1"/>
</dbReference>
<reference evidence="6 7" key="2">
    <citation type="journal article" date="2011" name="J. Bacteriol.">
        <title>Genomes of three methylotrophs from a single niche uncover genetic and metabolic divergence of Methylophilaceae.</title>
        <authorList>
            <person name="Lapidus A."/>
            <person name="Clum A."/>
            <person name="Labutti K."/>
            <person name="Kaluzhnaya M.G."/>
            <person name="Lim S."/>
            <person name="Beck D.A."/>
            <person name="Glavina Del Rio T."/>
            <person name="Nolan M."/>
            <person name="Mavromatis K."/>
            <person name="Huntemann M."/>
            <person name="Lucas S."/>
            <person name="Lidstrom M.E."/>
            <person name="Ivanova N."/>
            <person name="Chistoserdova L."/>
        </authorList>
    </citation>
    <scope>NUCLEOTIDE SEQUENCE [LARGE SCALE GENOMIC DNA]</scope>
    <source>
        <strain evidence="6 7">301</strain>
    </source>
</reference>
<dbReference type="AlphaFoldDB" id="D7DL86"/>
<evidence type="ECO:0000256" key="4">
    <source>
        <dbReference type="ARBA" id="ARBA00023172"/>
    </source>
</evidence>
<dbReference type="STRING" id="666681.M301_2189"/>
<dbReference type="InterPro" id="IPR050090">
    <property type="entry name" value="Tyrosine_recombinase_XerCD"/>
</dbReference>
<protein>
    <submittedName>
        <fullName evidence="6">Integrase family protein</fullName>
    </submittedName>
</protein>
<dbReference type="GO" id="GO:0006310">
    <property type="term" value="P:DNA recombination"/>
    <property type="evidence" value="ECO:0007669"/>
    <property type="project" value="UniProtKB-KW"/>
</dbReference>
<organism evidence="6 7">
    <name type="scientific">Methylotenera versatilis (strain 301)</name>
    <dbReference type="NCBI Taxonomy" id="666681"/>
    <lineage>
        <taxon>Bacteria</taxon>
        <taxon>Pseudomonadati</taxon>
        <taxon>Pseudomonadota</taxon>
        <taxon>Betaproteobacteria</taxon>
        <taxon>Nitrosomonadales</taxon>
        <taxon>Methylophilaceae</taxon>
        <taxon>Methylotenera</taxon>
    </lineage>
</organism>
<evidence type="ECO:0000256" key="3">
    <source>
        <dbReference type="ARBA" id="ARBA00023125"/>
    </source>
</evidence>
<dbReference type="eggNOG" id="COG0582">
    <property type="taxonomic scope" value="Bacteria"/>
</dbReference>
<dbReference type="SUPFAM" id="SSF56349">
    <property type="entry name" value="DNA breaking-rejoining enzymes"/>
    <property type="match status" value="1"/>
</dbReference>
<dbReference type="OrthoDB" id="9784724at2"/>
<dbReference type="InterPro" id="IPR011010">
    <property type="entry name" value="DNA_brk_join_enz"/>
</dbReference>
<dbReference type="InterPro" id="IPR013762">
    <property type="entry name" value="Integrase-like_cat_sf"/>
</dbReference>
<evidence type="ECO:0000313" key="7">
    <source>
        <dbReference type="Proteomes" id="UP000000383"/>
    </source>
</evidence>
<evidence type="ECO:0000259" key="5">
    <source>
        <dbReference type="PROSITE" id="PS51898"/>
    </source>
</evidence>
<dbReference type="InterPro" id="IPR002104">
    <property type="entry name" value="Integrase_catalytic"/>
</dbReference>
<dbReference type="KEGG" id="meh:M301_2189"/>
<proteinExistence type="inferred from homology"/>
<dbReference type="Pfam" id="PF20172">
    <property type="entry name" value="DUF6538"/>
    <property type="match status" value="1"/>
</dbReference>
<dbReference type="GO" id="GO:0003677">
    <property type="term" value="F:DNA binding"/>
    <property type="evidence" value="ECO:0007669"/>
    <property type="project" value="UniProtKB-KW"/>
</dbReference>
<dbReference type="PROSITE" id="PS51898">
    <property type="entry name" value="TYR_RECOMBINASE"/>
    <property type="match status" value="1"/>
</dbReference>
<feature type="domain" description="Tyr recombinase" evidence="5">
    <location>
        <begin position="297"/>
        <end position="510"/>
    </location>
</feature>
<keyword evidence="4" id="KW-0233">DNA recombination</keyword>
<evidence type="ECO:0000256" key="1">
    <source>
        <dbReference type="ARBA" id="ARBA00008857"/>
    </source>
</evidence>
<evidence type="ECO:0000313" key="6">
    <source>
        <dbReference type="EMBL" id="ADI30557.1"/>
    </source>
</evidence>
<dbReference type="PANTHER" id="PTHR30349">
    <property type="entry name" value="PHAGE INTEGRASE-RELATED"/>
    <property type="match status" value="1"/>
</dbReference>
<reference evidence="7" key="1">
    <citation type="submission" date="2010-05" db="EMBL/GenBank/DDBJ databases">
        <title>Complete sequence of Methylotenera sp. 301.</title>
        <authorList>
            <person name="Lucas S."/>
            <person name="Copeland A."/>
            <person name="Lapidus A."/>
            <person name="Cheng J.-F."/>
            <person name="Bruce D."/>
            <person name="Goodwin L."/>
            <person name="Pitluck S."/>
            <person name="Clum A."/>
            <person name="Land M."/>
            <person name="Hauser L."/>
            <person name="Kyrpides N."/>
            <person name="Ivanova N."/>
            <person name="Chistoservova L."/>
            <person name="Kalyuzhnaya M."/>
            <person name="Woyke T."/>
        </authorList>
    </citation>
    <scope>NUCLEOTIDE SEQUENCE [LARGE SCALE GENOMIC DNA]</scope>
    <source>
        <strain evidence="7">301</strain>
    </source>
</reference>
<gene>
    <name evidence="6" type="ordered locus">M301_2189</name>
</gene>
<dbReference type="InterPro" id="IPR046668">
    <property type="entry name" value="DUF6538"/>
</dbReference>
<comment type="similarity">
    <text evidence="1">Belongs to the 'phage' integrase family.</text>
</comment>
<keyword evidence="2" id="KW-0229">DNA integration</keyword>
<dbReference type="EMBL" id="CP002056">
    <property type="protein sequence ID" value="ADI30557.1"/>
    <property type="molecule type" value="Genomic_DNA"/>
</dbReference>
<dbReference type="CDD" id="cd01184">
    <property type="entry name" value="INT_C_like_1"/>
    <property type="match status" value="1"/>
</dbReference>
<keyword evidence="3" id="KW-0238">DNA-binding</keyword>
<dbReference type="PANTHER" id="PTHR30349:SF41">
    <property type="entry name" value="INTEGRASE_RECOMBINASE PROTEIN MJ0367-RELATED"/>
    <property type="match status" value="1"/>
</dbReference>
<dbReference type="HOGENOM" id="CLU_022238_3_0_4"/>
<keyword evidence="7" id="KW-1185">Reference proteome</keyword>
<sequence length="520" mass="58468">MCTHLSKRGSTYYYRRKTPSDLIHIFGKEVMKSLGTKDKKVAESQVRKMGAHYDDLFASALAKLNGSLISTPAIPEPQPLKTKRPRFDDSFDIDDAETYVFLFNKQLRAKREQARLTPSSWQQFNDYLDALIVDGEEYLKTGTHPFDDEPRPMWKIEAELKAATSLRNNTTVPFTDSMFRASKEIVTKVTTPTSPLLSKLVSKWAAEREPAARTVAKMNRVIERFEAIVGKLTIPEIKRVHAVAFKDGLLEAGLTAANTNQYLTELNTLLNYATQQAIIETNPATGIKIRISESARVKRSPFDDSALKAIFNSPIYTSDERPAGGKGEAAYWLPLLALYTGARLDELCQLHLGDIQLESYEDEQENTHQVWVMRITDEGDGQKLKNSGSRRRIPIHQTLIALGFITYVQAQSGLQIFPELKPASAYGSLSGNWSKWFGKYLREKIKVTDTKMVFHSFRHNFKDYARIAGIATEVHNALSGHSSSDAATNYGSDKYPLRPLTEAMNRYKITGLTLPTGSKL</sequence>
<evidence type="ECO:0000256" key="2">
    <source>
        <dbReference type="ARBA" id="ARBA00022908"/>
    </source>
</evidence>
<dbReference type="Gene3D" id="1.10.443.10">
    <property type="entry name" value="Intergrase catalytic core"/>
    <property type="match status" value="1"/>
</dbReference>
<dbReference type="InterPro" id="IPR010998">
    <property type="entry name" value="Integrase_recombinase_N"/>
</dbReference>
<dbReference type="GO" id="GO:0015074">
    <property type="term" value="P:DNA integration"/>
    <property type="evidence" value="ECO:0007669"/>
    <property type="project" value="UniProtKB-KW"/>
</dbReference>
<dbReference type="Gene3D" id="1.10.150.130">
    <property type="match status" value="1"/>
</dbReference>